<dbReference type="RefSeq" id="XP_075074951.1">
    <property type="nucleotide sequence ID" value="XM_075218850.1"/>
</dbReference>
<reference evidence="2" key="2">
    <citation type="submission" date="2025-08" db="UniProtKB">
        <authorList>
            <consortium name="RefSeq"/>
        </authorList>
    </citation>
    <scope>IDENTIFICATION</scope>
    <source>
        <tissue evidence="2">Leaf</tissue>
    </source>
</reference>
<name>A0AC58RQF6_TOBAC</name>
<evidence type="ECO:0000313" key="2">
    <source>
        <dbReference type="RefSeq" id="XP_075074951.1"/>
    </source>
</evidence>
<protein>
    <submittedName>
        <fullName evidence="2">Uncharacterized protein LOC142162598</fullName>
    </submittedName>
</protein>
<proteinExistence type="predicted"/>
<gene>
    <name evidence="2" type="primary">LOC142162598</name>
</gene>
<dbReference type="Proteomes" id="UP000790787">
    <property type="component" value="Chromosome 1"/>
</dbReference>
<accession>A0AC58RQF6</accession>
<keyword evidence="1" id="KW-1185">Reference proteome</keyword>
<evidence type="ECO:0000313" key="1">
    <source>
        <dbReference type="Proteomes" id="UP000790787"/>
    </source>
</evidence>
<sequence length="170" mass="20358">MRDCGMQDAGFTGNIFTWCNNRDAPNTIWKRLDRFLHNCEWFDLYSRTTITHLARAYSDHSPPLIQFGNGNESNIKYFKFLNLWIEHAEFQDVVKNIWEEEYLGNPMWTLHQKLKKVSTRLSSWSRETYGDIFEDPKRLKKQIEFLEQLLVEDNNEDNRINLNKAKAEYT</sequence>
<reference evidence="1" key="1">
    <citation type="journal article" date="2014" name="Nat. Commun.">
        <title>The tobacco genome sequence and its comparison with those of tomato and potato.</title>
        <authorList>
            <person name="Sierro N."/>
            <person name="Battey J.N."/>
            <person name="Ouadi S."/>
            <person name="Bakaher N."/>
            <person name="Bovet L."/>
            <person name="Willig A."/>
            <person name="Goepfert S."/>
            <person name="Peitsch M.C."/>
            <person name="Ivanov N.V."/>
        </authorList>
    </citation>
    <scope>NUCLEOTIDE SEQUENCE [LARGE SCALE GENOMIC DNA]</scope>
</reference>
<organism evidence="1 2">
    <name type="scientific">Nicotiana tabacum</name>
    <name type="common">Common tobacco</name>
    <dbReference type="NCBI Taxonomy" id="4097"/>
    <lineage>
        <taxon>Eukaryota</taxon>
        <taxon>Viridiplantae</taxon>
        <taxon>Streptophyta</taxon>
        <taxon>Embryophyta</taxon>
        <taxon>Tracheophyta</taxon>
        <taxon>Spermatophyta</taxon>
        <taxon>Magnoliopsida</taxon>
        <taxon>eudicotyledons</taxon>
        <taxon>Gunneridae</taxon>
        <taxon>Pentapetalae</taxon>
        <taxon>asterids</taxon>
        <taxon>lamiids</taxon>
        <taxon>Solanales</taxon>
        <taxon>Solanaceae</taxon>
        <taxon>Nicotianoideae</taxon>
        <taxon>Nicotianeae</taxon>
        <taxon>Nicotiana</taxon>
    </lineage>
</organism>